<reference evidence="7 8" key="1">
    <citation type="journal article" date="2014" name="Int. J. Syst. Evol. Microbiol.">
        <title>Complete genome sequence of Corynebacterium casei LMG S-19264T (=DSM 44701T), isolated from a smear-ripened cheese.</title>
        <authorList>
            <consortium name="US DOE Joint Genome Institute (JGI-PGF)"/>
            <person name="Walter F."/>
            <person name="Albersmeier A."/>
            <person name="Kalinowski J."/>
            <person name="Ruckert C."/>
        </authorList>
    </citation>
    <scope>NUCLEOTIDE SEQUENCE [LARGE SCALE GENOMIC DNA]</scope>
    <source>
        <strain evidence="7 8">CGMCC 1.15286</strain>
    </source>
</reference>
<evidence type="ECO:0000259" key="5">
    <source>
        <dbReference type="PROSITE" id="PS01124"/>
    </source>
</evidence>
<keyword evidence="3" id="KW-0804">Transcription</keyword>
<sequence>MNTVALVDDDVAVLEFLEKMIPWNDYGFRVAHTSTNALEALDACAALMPDLIITDIGMPVMDGVAFIRAVKELSQQPRFVILSCHDDFRYAQQAVQLGVQDYILKETMDPEALTVLIAGMQEKIGSERRLHDELKMLHSRAHRSNSVLKEQWLRELLSSPVPDSPAWTDALQPFGFRTVLPYFIPVVGRLHEVNAAWKRYESEDTVKFIVENVAEELLGNEANALFISVSAREFCILFNCSKELKHSPYERVRTLARLVQQKLEQVVKLRYSILIGGIEAERSGVRRQIGGMLQATDRFFYLRDPQFMTMEEAGRLTFHEEEPLSFYYEYSERINRTIIEANIDVPEAVEPFIHFISIHKFEPKAVKRFVFKLALDTMMKLKDTRHYTNEKVQNELDQLGNVSELREWLVGFVQEAVGLMEQIAKQSKKVEIIDAQKFVRQHLDRKISLEEVAAHLHLNPSYFSRLFKKETGQNFIEYVTRSKMEKARELLNGSDRTMEQVAQQLGYENRSYFVKLFKEHYGVLPSKYV</sequence>
<evidence type="ECO:0008006" key="9">
    <source>
        <dbReference type="Google" id="ProtNLM"/>
    </source>
</evidence>
<dbReference type="PANTHER" id="PTHR43280">
    <property type="entry name" value="ARAC-FAMILY TRANSCRIPTIONAL REGULATOR"/>
    <property type="match status" value="1"/>
</dbReference>
<evidence type="ECO:0000256" key="4">
    <source>
        <dbReference type="PROSITE-ProRule" id="PRU00169"/>
    </source>
</evidence>
<keyword evidence="8" id="KW-1185">Reference proteome</keyword>
<dbReference type="RefSeq" id="WP_188890978.1">
    <property type="nucleotide sequence ID" value="NZ_BMHY01000008.1"/>
</dbReference>
<evidence type="ECO:0000256" key="3">
    <source>
        <dbReference type="ARBA" id="ARBA00023163"/>
    </source>
</evidence>
<dbReference type="Pfam" id="PF12833">
    <property type="entry name" value="HTH_18"/>
    <property type="match status" value="1"/>
</dbReference>
<evidence type="ECO:0000256" key="2">
    <source>
        <dbReference type="ARBA" id="ARBA00023125"/>
    </source>
</evidence>
<dbReference type="SMART" id="SM00448">
    <property type="entry name" value="REC"/>
    <property type="match status" value="1"/>
</dbReference>
<dbReference type="InterPro" id="IPR001789">
    <property type="entry name" value="Sig_transdc_resp-reg_receiver"/>
</dbReference>
<dbReference type="PROSITE" id="PS50110">
    <property type="entry name" value="RESPONSE_REGULATORY"/>
    <property type="match status" value="1"/>
</dbReference>
<dbReference type="PROSITE" id="PS01124">
    <property type="entry name" value="HTH_ARAC_FAMILY_2"/>
    <property type="match status" value="1"/>
</dbReference>
<dbReference type="Gene3D" id="1.10.10.60">
    <property type="entry name" value="Homeodomain-like"/>
    <property type="match status" value="2"/>
</dbReference>
<dbReference type="SUPFAM" id="SSF46689">
    <property type="entry name" value="Homeodomain-like"/>
    <property type="match status" value="2"/>
</dbReference>
<feature type="domain" description="Response regulatory" evidence="6">
    <location>
        <begin position="3"/>
        <end position="120"/>
    </location>
</feature>
<accession>A0A917HHX5</accession>
<evidence type="ECO:0000256" key="1">
    <source>
        <dbReference type="ARBA" id="ARBA00023015"/>
    </source>
</evidence>
<dbReference type="Pfam" id="PF00072">
    <property type="entry name" value="Response_reg"/>
    <property type="match status" value="1"/>
</dbReference>
<dbReference type="PANTHER" id="PTHR43280:SF10">
    <property type="entry name" value="REGULATORY PROTEIN POCR"/>
    <property type="match status" value="1"/>
</dbReference>
<feature type="modified residue" description="4-aspartylphosphate" evidence="4">
    <location>
        <position position="55"/>
    </location>
</feature>
<dbReference type="SMART" id="SM00342">
    <property type="entry name" value="HTH_ARAC"/>
    <property type="match status" value="1"/>
</dbReference>
<dbReference type="InterPro" id="IPR020449">
    <property type="entry name" value="Tscrpt_reg_AraC-type_HTH"/>
</dbReference>
<protein>
    <recommendedName>
        <fullName evidence="9">DNA-binding response regulator</fullName>
    </recommendedName>
</protein>
<evidence type="ECO:0000259" key="6">
    <source>
        <dbReference type="PROSITE" id="PS50110"/>
    </source>
</evidence>
<dbReference type="InterPro" id="IPR018060">
    <property type="entry name" value="HTH_AraC"/>
</dbReference>
<dbReference type="InterPro" id="IPR018062">
    <property type="entry name" value="HTH_AraC-typ_CS"/>
</dbReference>
<gene>
    <name evidence="7" type="ORF">GCM10010918_40270</name>
</gene>
<dbReference type="Gene3D" id="3.40.50.2300">
    <property type="match status" value="1"/>
</dbReference>
<name>A0A917HHX5_9BACL</name>
<dbReference type="AlphaFoldDB" id="A0A917HHX5"/>
<evidence type="ECO:0000313" key="7">
    <source>
        <dbReference type="EMBL" id="GGG79167.1"/>
    </source>
</evidence>
<dbReference type="InterPro" id="IPR009057">
    <property type="entry name" value="Homeodomain-like_sf"/>
</dbReference>
<keyword evidence="2" id="KW-0238">DNA-binding</keyword>
<keyword evidence="1" id="KW-0805">Transcription regulation</keyword>
<dbReference type="PROSITE" id="PS00041">
    <property type="entry name" value="HTH_ARAC_FAMILY_1"/>
    <property type="match status" value="1"/>
</dbReference>
<keyword evidence="4" id="KW-0597">Phosphoprotein</keyword>
<feature type="domain" description="HTH araC/xylS-type" evidence="5">
    <location>
        <begin position="433"/>
        <end position="529"/>
    </location>
</feature>
<evidence type="ECO:0000313" key="8">
    <source>
        <dbReference type="Proteomes" id="UP000600247"/>
    </source>
</evidence>
<dbReference type="CDD" id="cd17536">
    <property type="entry name" value="REC_YesN-like"/>
    <property type="match status" value="1"/>
</dbReference>
<dbReference type="GO" id="GO:0003700">
    <property type="term" value="F:DNA-binding transcription factor activity"/>
    <property type="evidence" value="ECO:0007669"/>
    <property type="project" value="InterPro"/>
</dbReference>
<comment type="caution">
    <text evidence="7">The sequence shown here is derived from an EMBL/GenBank/DDBJ whole genome shotgun (WGS) entry which is preliminary data.</text>
</comment>
<dbReference type="Proteomes" id="UP000600247">
    <property type="component" value="Unassembled WGS sequence"/>
</dbReference>
<dbReference type="GO" id="GO:0000160">
    <property type="term" value="P:phosphorelay signal transduction system"/>
    <property type="evidence" value="ECO:0007669"/>
    <property type="project" value="InterPro"/>
</dbReference>
<dbReference type="InterPro" id="IPR011006">
    <property type="entry name" value="CheY-like_superfamily"/>
</dbReference>
<organism evidence="7 8">
    <name type="scientific">Paenibacillus radicis</name>
    <name type="common">ex Gao et al. 2016</name>
    <dbReference type="NCBI Taxonomy" id="1737354"/>
    <lineage>
        <taxon>Bacteria</taxon>
        <taxon>Bacillati</taxon>
        <taxon>Bacillota</taxon>
        <taxon>Bacilli</taxon>
        <taxon>Bacillales</taxon>
        <taxon>Paenibacillaceae</taxon>
        <taxon>Paenibacillus</taxon>
    </lineage>
</organism>
<proteinExistence type="predicted"/>
<dbReference type="EMBL" id="BMHY01000008">
    <property type="protein sequence ID" value="GGG79167.1"/>
    <property type="molecule type" value="Genomic_DNA"/>
</dbReference>
<dbReference type="PRINTS" id="PR00032">
    <property type="entry name" value="HTHARAC"/>
</dbReference>
<dbReference type="GO" id="GO:0043565">
    <property type="term" value="F:sequence-specific DNA binding"/>
    <property type="evidence" value="ECO:0007669"/>
    <property type="project" value="InterPro"/>
</dbReference>
<dbReference type="SUPFAM" id="SSF52172">
    <property type="entry name" value="CheY-like"/>
    <property type="match status" value="1"/>
</dbReference>